<feature type="repeat" description="ANK" evidence="3">
    <location>
        <begin position="79"/>
        <end position="111"/>
    </location>
</feature>
<organism evidence="4 5">
    <name type="scientific">Aromatoleum toluolicum</name>
    <dbReference type="NCBI Taxonomy" id="90060"/>
    <lineage>
        <taxon>Bacteria</taxon>
        <taxon>Pseudomonadati</taxon>
        <taxon>Pseudomonadota</taxon>
        <taxon>Betaproteobacteria</taxon>
        <taxon>Rhodocyclales</taxon>
        <taxon>Rhodocyclaceae</taxon>
        <taxon>Aromatoleum</taxon>
    </lineage>
</organism>
<evidence type="ECO:0000256" key="2">
    <source>
        <dbReference type="ARBA" id="ARBA00023043"/>
    </source>
</evidence>
<evidence type="ECO:0000256" key="1">
    <source>
        <dbReference type="ARBA" id="ARBA00022737"/>
    </source>
</evidence>
<gene>
    <name evidence="4" type="ORF">GPA27_13765</name>
</gene>
<comment type="caution">
    <text evidence="4">The sequence shown here is derived from an EMBL/GenBank/DDBJ whole genome shotgun (WGS) entry which is preliminary data.</text>
</comment>
<dbReference type="SUPFAM" id="SSF48403">
    <property type="entry name" value="Ankyrin repeat"/>
    <property type="match status" value="1"/>
</dbReference>
<dbReference type="Gene3D" id="1.25.40.20">
    <property type="entry name" value="Ankyrin repeat-containing domain"/>
    <property type="match status" value="1"/>
</dbReference>
<evidence type="ECO:0000313" key="4">
    <source>
        <dbReference type="EMBL" id="NMF98453.1"/>
    </source>
</evidence>
<accession>A0ABX1NH08</accession>
<dbReference type="PROSITE" id="PS50088">
    <property type="entry name" value="ANK_REPEAT"/>
    <property type="match status" value="1"/>
</dbReference>
<protein>
    <submittedName>
        <fullName evidence="4">Ankyrin repeat domain-containing protein</fullName>
    </submittedName>
</protein>
<dbReference type="RefSeq" id="WP_169141209.1">
    <property type="nucleotide sequence ID" value="NZ_WTVS01000027.1"/>
</dbReference>
<dbReference type="SMART" id="SM00248">
    <property type="entry name" value="ANK"/>
    <property type="match status" value="3"/>
</dbReference>
<keyword evidence="5" id="KW-1185">Reference proteome</keyword>
<keyword evidence="2 3" id="KW-0040">ANK repeat</keyword>
<sequence length="185" mass="20870">MSDDIHHEAWRDRVAPDLLDAVRQGDVPEVLRWLDDGRPANWQDSEGCSLVFLAVYHRQWAVIDSLLARGASVDLPDRRGWTPLFWAAFNGHADIVSFLIGRGANPDVRTEDEEWPLFWAVFKGHTSVVRHLLLGGAKRDQLDGDGHDVLWLARTLGRQDIVAILEGPRARRTNRPLPENSDGTI</sequence>
<dbReference type="InterPro" id="IPR002110">
    <property type="entry name" value="Ankyrin_rpt"/>
</dbReference>
<reference evidence="4 5" key="1">
    <citation type="submission" date="2019-12" db="EMBL/GenBank/DDBJ databases">
        <title>Comparative genomics gives insights into the taxonomy of the Azoarcus-Aromatoleum group and reveals separate origins of nif in the plant-associated Azoarcus and non-plant-associated Aromatoleum sub-groups.</title>
        <authorList>
            <person name="Lafos M."/>
            <person name="Maluk M."/>
            <person name="Batista M."/>
            <person name="Junghare M."/>
            <person name="Carmona M."/>
            <person name="Faoro H."/>
            <person name="Cruz L.M."/>
            <person name="Battistoni F."/>
            <person name="De Souza E."/>
            <person name="Pedrosa F."/>
            <person name="Chen W.-M."/>
            <person name="Poole P.S."/>
            <person name="Dixon R.A."/>
            <person name="James E.K."/>
        </authorList>
    </citation>
    <scope>NUCLEOTIDE SEQUENCE [LARGE SCALE GENOMIC DNA]</scope>
    <source>
        <strain evidence="4 5">T</strain>
    </source>
</reference>
<keyword evidence="1" id="KW-0677">Repeat</keyword>
<dbReference type="Pfam" id="PF12796">
    <property type="entry name" value="Ank_2"/>
    <property type="match status" value="1"/>
</dbReference>
<dbReference type="EMBL" id="WTVS01000027">
    <property type="protein sequence ID" value="NMF98453.1"/>
    <property type="molecule type" value="Genomic_DNA"/>
</dbReference>
<dbReference type="PANTHER" id="PTHR24171">
    <property type="entry name" value="ANKYRIN REPEAT DOMAIN-CONTAINING PROTEIN 39-RELATED"/>
    <property type="match status" value="1"/>
</dbReference>
<evidence type="ECO:0000313" key="5">
    <source>
        <dbReference type="Proteomes" id="UP000634522"/>
    </source>
</evidence>
<dbReference type="PROSITE" id="PS50297">
    <property type="entry name" value="ANK_REP_REGION"/>
    <property type="match status" value="1"/>
</dbReference>
<proteinExistence type="predicted"/>
<dbReference type="Proteomes" id="UP000634522">
    <property type="component" value="Unassembled WGS sequence"/>
</dbReference>
<dbReference type="Pfam" id="PF00023">
    <property type="entry name" value="Ank"/>
    <property type="match status" value="1"/>
</dbReference>
<evidence type="ECO:0000256" key="3">
    <source>
        <dbReference type="PROSITE-ProRule" id="PRU00023"/>
    </source>
</evidence>
<name>A0ABX1NH08_9RHOO</name>
<dbReference type="InterPro" id="IPR036770">
    <property type="entry name" value="Ankyrin_rpt-contain_sf"/>
</dbReference>